<dbReference type="InterPro" id="IPR019226">
    <property type="entry name" value="DUF2158"/>
</dbReference>
<comment type="caution">
    <text evidence="1">The sequence shown here is derived from an EMBL/GenBank/DDBJ whole genome shotgun (WGS) entry which is preliminary data.</text>
</comment>
<dbReference type="Pfam" id="PF09926">
    <property type="entry name" value="DUF2158"/>
    <property type="match status" value="1"/>
</dbReference>
<dbReference type="Proteomes" id="UP000305654">
    <property type="component" value="Unassembled WGS sequence"/>
</dbReference>
<accession>A0A5R9J5V8</accession>
<reference evidence="1 2" key="1">
    <citation type="submission" date="2019-05" db="EMBL/GenBank/DDBJ databases">
        <authorList>
            <person name="Pankratov T."/>
            <person name="Grouzdev D."/>
        </authorList>
    </citation>
    <scope>NUCLEOTIDE SEQUENCE [LARGE SCALE GENOMIC DNA]</scope>
    <source>
        <strain evidence="1 2">KEBCLARHB70R</strain>
    </source>
</reference>
<organism evidence="1 2">
    <name type="scientific">Lichenicoccus roseus</name>
    <dbReference type="NCBI Taxonomy" id="2683649"/>
    <lineage>
        <taxon>Bacteria</taxon>
        <taxon>Pseudomonadati</taxon>
        <taxon>Pseudomonadota</taxon>
        <taxon>Alphaproteobacteria</taxon>
        <taxon>Acetobacterales</taxon>
        <taxon>Acetobacteraceae</taxon>
        <taxon>Lichenicoccus</taxon>
    </lineage>
</organism>
<evidence type="ECO:0000313" key="2">
    <source>
        <dbReference type="Proteomes" id="UP000305654"/>
    </source>
</evidence>
<evidence type="ECO:0000313" key="1">
    <source>
        <dbReference type="EMBL" id="TLU73005.1"/>
    </source>
</evidence>
<dbReference type="OrthoDB" id="7173769at2"/>
<protein>
    <submittedName>
        <fullName evidence="1">DUF2158 domain-containing protein</fullName>
    </submittedName>
</protein>
<sequence length="139" mass="15264">MKPGDMVELVSGGPPMTILQRNADRGFEGWLCVWQVNGAARRAAFPEQALRPCDPQRVVALPPARTRKVVDLEPLPDRAHAELLGLIDTPPHGGFDFSIVCSGDRWTVSVRLPDAGTHSIGEGEDFLEAWSNRKPAWGR</sequence>
<gene>
    <name evidence="1" type="ORF">FE263_06035</name>
</gene>
<dbReference type="AlphaFoldDB" id="A0A5R9J5V8"/>
<dbReference type="EMBL" id="VCDI01000002">
    <property type="protein sequence ID" value="TLU73005.1"/>
    <property type="molecule type" value="Genomic_DNA"/>
</dbReference>
<proteinExistence type="predicted"/>
<name>A0A5R9J5V8_9PROT</name>
<keyword evidence="2" id="KW-1185">Reference proteome</keyword>